<reference evidence="2" key="1">
    <citation type="submission" date="2019-10" db="EMBL/GenBank/DDBJ databases">
        <authorList>
            <consortium name="DOE Joint Genome Institute"/>
            <person name="Kuo A."/>
            <person name="Miyauchi S."/>
            <person name="Kiss E."/>
            <person name="Drula E."/>
            <person name="Kohler A."/>
            <person name="Sanchez-Garcia M."/>
            <person name="Andreopoulos B."/>
            <person name="Barry K.W."/>
            <person name="Bonito G."/>
            <person name="Buee M."/>
            <person name="Carver A."/>
            <person name="Chen C."/>
            <person name="Cichocki N."/>
            <person name="Clum A."/>
            <person name="Culley D."/>
            <person name="Crous P.W."/>
            <person name="Fauchery L."/>
            <person name="Girlanda M."/>
            <person name="Hayes R."/>
            <person name="Keri Z."/>
            <person name="LaButti K."/>
            <person name="Lipzen A."/>
            <person name="Lombard V."/>
            <person name="Magnuson J."/>
            <person name="Maillard F."/>
            <person name="Morin E."/>
            <person name="Murat C."/>
            <person name="Nolan M."/>
            <person name="Ohm R."/>
            <person name="Pangilinan J."/>
            <person name="Pereira M."/>
            <person name="Perotto S."/>
            <person name="Peter M."/>
            <person name="Riley R."/>
            <person name="Sitrit Y."/>
            <person name="Stielow B."/>
            <person name="Szollosi G."/>
            <person name="Zifcakova L."/>
            <person name="Stursova M."/>
            <person name="Spatafora J.W."/>
            <person name="Tedersoo L."/>
            <person name="Vaario L.-M."/>
            <person name="Yamada A."/>
            <person name="Yan M."/>
            <person name="Wang P."/>
            <person name="Xu J."/>
            <person name="Bruns T."/>
            <person name="Baldrian P."/>
            <person name="Vilgalys R."/>
            <person name="Henrissat B."/>
            <person name="Grigoriev I.V."/>
            <person name="Hibbett D."/>
            <person name="Nagy L.G."/>
            <person name="Martin F.M."/>
        </authorList>
    </citation>
    <scope>NUCLEOTIDE SEQUENCE</scope>
    <source>
        <strain evidence="2">BED1</strain>
    </source>
</reference>
<dbReference type="EMBL" id="WHUW01000010">
    <property type="protein sequence ID" value="KAF8441748.1"/>
    <property type="molecule type" value="Genomic_DNA"/>
</dbReference>
<evidence type="ECO:0000256" key="1">
    <source>
        <dbReference type="SAM" id="Phobius"/>
    </source>
</evidence>
<reference evidence="2" key="2">
    <citation type="journal article" date="2020" name="Nat. Commun.">
        <title>Large-scale genome sequencing of mycorrhizal fungi provides insights into the early evolution of symbiotic traits.</title>
        <authorList>
            <person name="Miyauchi S."/>
            <person name="Kiss E."/>
            <person name="Kuo A."/>
            <person name="Drula E."/>
            <person name="Kohler A."/>
            <person name="Sanchez-Garcia M."/>
            <person name="Morin E."/>
            <person name="Andreopoulos B."/>
            <person name="Barry K.W."/>
            <person name="Bonito G."/>
            <person name="Buee M."/>
            <person name="Carver A."/>
            <person name="Chen C."/>
            <person name="Cichocki N."/>
            <person name="Clum A."/>
            <person name="Culley D."/>
            <person name="Crous P.W."/>
            <person name="Fauchery L."/>
            <person name="Girlanda M."/>
            <person name="Hayes R.D."/>
            <person name="Keri Z."/>
            <person name="LaButti K."/>
            <person name="Lipzen A."/>
            <person name="Lombard V."/>
            <person name="Magnuson J."/>
            <person name="Maillard F."/>
            <person name="Murat C."/>
            <person name="Nolan M."/>
            <person name="Ohm R.A."/>
            <person name="Pangilinan J."/>
            <person name="Pereira M.F."/>
            <person name="Perotto S."/>
            <person name="Peter M."/>
            <person name="Pfister S."/>
            <person name="Riley R."/>
            <person name="Sitrit Y."/>
            <person name="Stielow J.B."/>
            <person name="Szollosi G."/>
            <person name="Zifcakova L."/>
            <person name="Stursova M."/>
            <person name="Spatafora J.W."/>
            <person name="Tedersoo L."/>
            <person name="Vaario L.M."/>
            <person name="Yamada A."/>
            <person name="Yan M."/>
            <person name="Wang P."/>
            <person name="Xu J."/>
            <person name="Bruns T."/>
            <person name="Baldrian P."/>
            <person name="Vilgalys R."/>
            <person name="Dunand C."/>
            <person name="Henrissat B."/>
            <person name="Grigoriev I.V."/>
            <person name="Hibbett D."/>
            <person name="Nagy L.G."/>
            <person name="Martin F.M."/>
        </authorList>
    </citation>
    <scope>NUCLEOTIDE SEQUENCE</scope>
    <source>
        <strain evidence="2">BED1</strain>
    </source>
</reference>
<feature type="transmembrane region" description="Helical" evidence="1">
    <location>
        <begin position="107"/>
        <end position="126"/>
    </location>
</feature>
<keyword evidence="1" id="KW-1133">Transmembrane helix</keyword>
<evidence type="ECO:0000313" key="3">
    <source>
        <dbReference type="Proteomes" id="UP001194468"/>
    </source>
</evidence>
<keyword evidence="1" id="KW-0472">Membrane</keyword>
<protein>
    <recommendedName>
        <fullName evidence="4">F-box domain-containing protein</fullName>
    </recommendedName>
</protein>
<dbReference type="InterPro" id="IPR032675">
    <property type="entry name" value="LRR_dom_sf"/>
</dbReference>
<dbReference type="Gene3D" id="3.80.10.10">
    <property type="entry name" value="Ribonuclease Inhibitor"/>
    <property type="match status" value="1"/>
</dbReference>
<dbReference type="Proteomes" id="UP001194468">
    <property type="component" value="Unassembled WGS sequence"/>
</dbReference>
<keyword evidence="3" id="KW-1185">Reference proteome</keyword>
<evidence type="ECO:0000313" key="2">
    <source>
        <dbReference type="EMBL" id="KAF8441748.1"/>
    </source>
</evidence>
<feature type="non-terminal residue" evidence="2">
    <location>
        <position position="437"/>
    </location>
</feature>
<dbReference type="AlphaFoldDB" id="A0AAD4BWI4"/>
<gene>
    <name evidence="2" type="ORF">L210DRAFT_441623</name>
</gene>
<organism evidence="2 3">
    <name type="scientific">Boletus edulis BED1</name>
    <dbReference type="NCBI Taxonomy" id="1328754"/>
    <lineage>
        <taxon>Eukaryota</taxon>
        <taxon>Fungi</taxon>
        <taxon>Dikarya</taxon>
        <taxon>Basidiomycota</taxon>
        <taxon>Agaricomycotina</taxon>
        <taxon>Agaricomycetes</taxon>
        <taxon>Agaricomycetidae</taxon>
        <taxon>Boletales</taxon>
        <taxon>Boletineae</taxon>
        <taxon>Boletaceae</taxon>
        <taxon>Boletoideae</taxon>
        <taxon>Boletus</taxon>
    </lineage>
</organism>
<name>A0AAD4BWI4_BOLED</name>
<comment type="caution">
    <text evidence="2">The sequence shown here is derived from an EMBL/GenBank/DDBJ whole genome shotgun (WGS) entry which is preliminary data.</text>
</comment>
<evidence type="ECO:0008006" key="4">
    <source>
        <dbReference type="Google" id="ProtNLM"/>
    </source>
</evidence>
<proteinExistence type="predicted"/>
<sequence>MLIHHWPSADAEVWIRVRDCGDSFLSFVYRLRRSPRMHHALEIQEILFNIFGHCHRGIDQASLARTCRAFKEPALDLIWEELPNLCPLAKCLPEMSYWQTSDRMVRWFQMYIILCGTLFILSRHITKWYRFSRPLMQTDWYLLQSYTRRVRRIMNFQQGLTKHSIRILSNPPTTEPLFPNLRDLRCYSGPLHRTQFFFSSLSKSSPNISRLHLHVAQSDVAFDKLVSNCICQWQNLRTVDCPEISLDTDALAHLSHMPALTQLTFKLMVTFPDRISPLLFPNLHILTLHSASMSLMLHLLSRTRLPLVHFTAFSGTCLSSQELFSILAAIQTFNPDPNIIENLSLCQTCFPINFVPLEVPLLRFADLRPCMAFSNLRYLYFDHWWNVNMTDSDLLALASAWPNLVSFMINAIHGWSTLDGSGITPNGLLQLLQTCRS</sequence>
<keyword evidence="1" id="KW-0812">Transmembrane</keyword>
<accession>A0AAD4BWI4</accession>